<dbReference type="AlphaFoldDB" id="A0A2K9ZFJ6"/>
<geneLocation type="plasmid" evidence="2">
    <name>prln2</name>
</geneLocation>
<accession>A0A2K9ZFJ6</accession>
<evidence type="ECO:0000313" key="1">
    <source>
        <dbReference type="EMBL" id="AUW47027.1"/>
    </source>
</evidence>
<protein>
    <submittedName>
        <fullName evidence="1">Uncharacterized protein</fullName>
    </submittedName>
</protein>
<reference evidence="1 2" key="1">
    <citation type="submission" date="2017-11" db="EMBL/GenBank/DDBJ databases">
        <title>Complete genome of Rhizobium leguminosarum Norway, an ineffective micro-symbiont.</title>
        <authorList>
            <person name="Hoffrichter A."/>
            <person name="Liang J."/>
            <person name="Brachmann A."/>
            <person name="Marin M."/>
        </authorList>
    </citation>
    <scope>NUCLEOTIDE SEQUENCE [LARGE SCALE GENOMIC DNA]</scope>
    <source>
        <strain evidence="1 2">Norway</strain>
        <plasmid evidence="2">prln2</plasmid>
    </source>
</reference>
<name>A0A2K9ZFJ6_RHILE</name>
<gene>
    <name evidence="1" type="ORF">CUJ84_pRLN2000489</name>
</gene>
<sequence>MIAIGRFGAVRYFLGPKQKSLPREEVRQAFEKNRTTAGRRSAVIPQTTLGGGWGACISKGRGRRCIASIEIIILISCSVDRHFFAMQLCVMRKAGGLITLLHPPDAQKQSARSGGSRRWHSLEDAWCKLPLAGDGRAGDVADFAASDAEVVQFACGHATQFSDRLTILAPVIERACYVHDDPLSWAFEAQLPVLGASFASMSCI</sequence>
<evidence type="ECO:0000313" key="2">
    <source>
        <dbReference type="Proteomes" id="UP000238523"/>
    </source>
</evidence>
<proteinExistence type="predicted"/>
<dbReference type="EMBL" id="CP025014">
    <property type="protein sequence ID" value="AUW47027.1"/>
    <property type="molecule type" value="Genomic_DNA"/>
</dbReference>
<dbReference type="Proteomes" id="UP000238523">
    <property type="component" value="Plasmid pRLN2"/>
</dbReference>
<keyword evidence="1" id="KW-0614">Plasmid</keyword>
<organism evidence="1 2">
    <name type="scientific">Rhizobium leguminosarum</name>
    <dbReference type="NCBI Taxonomy" id="384"/>
    <lineage>
        <taxon>Bacteria</taxon>
        <taxon>Pseudomonadati</taxon>
        <taxon>Pseudomonadota</taxon>
        <taxon>Alphaproteobacteria</taxon>
        <taxon>Hyphomicrobiales</taxon>
        <taxon>Rhizobiaceae</taxon>
        <taxon>Rhizobium/Agrobacterium group</taxon>
        <taxon>Rhizobium</taxon>
    </lineage>
</organism>